<accession>A0A272EX41</accession>
<evidence type="ECO:0000256" key="2">
    <source>
        <dbReference type="ARBA" id="ARBA00023002"/>
    </source>
</evidence>
<proteinExistence type="inferred from homology"/>
<dbReference type="SUPFAM" id="SSF51735">
    <property type="entry name" value="NAD(P)-binding Rossmann-fold domains"/>
    <property type="match status" value="1"/>
</dbReference>
<dbReference type="PANTHER" id="PTHR42760:SF5">
    <property type="entry name" value="2-DEHYDRO-3-DEOXY-D-GLUCONATE 5-DEHYDROGENASE"/>
    <property type="match status" value="1"/>
</dbReference>
<evidence type="ECO:0000313" key="4">
    <source>
        <dbReference type="EMBL" id="PAS94682.1"/>
    </source>
</evidence>
<dbReference type="EMBL" id="MDUX01000007">
    <property type="protein sequence ID" value="KAF7600265.1"/>
    <property type="molecule type" value="Genomic_DNA"/>
</dbReference>
<dbReference type="Gene3D" id="3.40.50.720">
    <property type="entry name" value="NAD(P)-binding Rossmann-like Domain"/>
    <property type="match status" value="1"/>
</dbReference>
<sequence>MSNPFDLSGKVALITGGAQGIGAAIAAKVAEAGANVICADFTPMAAESTAAMDAAVAKTGGKWWYLQANLTEKGAPQKVIDQAVELAGKVDLLGNVAGTIRRAPFLEHSEADFDFVMQINLYAPMYLSQAFCRHVVGRNGTGKIINICSMLSYQGGILVPGYTASKHGIAGITKLIANEMGTKGINCNGIAPGYIATANTAPIRADAERNKAILDRIPAGRWGEPEDLAGTAVFLFAPASDYLNGTIVNVDGGWQAR</sequence>
<gene>
    <name evidence="3" type="ORF">BGI27_03320</name>
    <name evidence="4" type="ORF">CGU29_02995</name>
</gene>
<keyword evidence="6" id="KW-1185">Reference proteome</keyword>
<evidence type="ECO:0000313" key="6">
    <source>
        <dbReference type="Proteomes" id="UP000623509"/>
    </source>
</evidence>
<dbReference type="PRINTS" id="PR00080">
    <property type="entry name" value="SDRFAMILY"/>
</dbReference>
<keyword evidence="2" id="KW-0560">Oxidoreductase</keyword>
<comment type="similarity">
    <text evidence="1">Belongs to the short-chain dehydrogenases/reductases (SDR) family.</text>
</comment>
<dbReference type="PRINTS" id="PR00081">
    <property type="entry name" value="GDHRDH"/>
</dbReference>
<dbReference type="Proteomes" id="UP000216107">
    <property type="component" value="Unassembled WGS sequence"/>
</dbReference>
<dbReference type="InterPro" id="IPR020904">
    <property type="entry name" value="Sc_DH/Rdtase_CS"/>
</dbReference>
<dbReference type="Pfam" id="PF13561">
    <property type="entry name" value="adh_short_C2"/>
    <property type="match status" value="1"/>
</dbReference>
<dbReference type="PANTHER" id="PTHR42760">
    <property type="entry name" value="SHORT-CHAIN DEHYDROGENASES/REDUCTASES FAMILY MEMBER"/>
    <property type="match status" value="1"/>
</dbReference>
<reference evidence="3 6" key="1">
    <citation type="submission" date="2016-08" db="EMBL/GenBank/DDBJ databases">
        <title>Candidatus Dactylopiibacterium carminicum genome sequence.</title>
        <authorList>
            <person name="Ramirez-Puebla S.T."/>
            <person name="Ormeno-Orrillo E."/>
            <person name="Vera-Ponce De Leon A."/>
            <person name="Luis L."/>
            <person name="Sanchez-Flores A."/>
            <person name="Monica R."/>
            <person name="Martinez-Romero E."/>
        </authorList>
    </citation>
    <scope>NUCLEOTIDE SEQUENCE [LARGE SCALE GENOMIC DNA]</scope>
    <source>
        <strain evidence="3">END1</strain>
    </source>
</reference>
<name>A0A272EX41_9RHOO</name>
<dbReference type="InterPro" id="IPR036291">
    <property type="entry name" value="NAD(P)-bd_dom_sf"/>
</dbReference>
<protein>
    <submittedName>
        <fullName evidence="4">2-deoxy-D-gluconate 3-dehydrogenase</fullName>
    </submittedName>
</protein>
<dbReference type="AlphaFoldDB" id="A0A272EX41"/>
<dbReference type="FunFam" id="3.40.50.720:FF:000084">
    <property type="entry name" value="Short-chain dehydrogenase reductase"/>
    <property type="match status" value="1"/>
</dbReference>
<dbReference type="RefSeq" id="WP_095523501.1">
    <property type="nucleotide sequence ID" value="NZ_MDUX01000007.1"/>
</dbReference>
<organism evidence="4 5">
    <name type="scientific">Candidatus Dactylopiibacterium carminicum</name>
    <dbReference type="NCBI Taxonomy" id="857335"/>
    <lineage>
        <taxon>Bacteria</taxon>
        <taxon>Pseudomonadati</taxon>
        <taxon>Pseudomonadota</taxon>
        <taxon>Betaproteobacteria</taxon>
        <taxon>Rhodocyclales</taxon>
        <taxon>Rhodocyclaceae</taxon>
        <taxon>Candidatus Dactylopiibacterium</taxon>
    </lineage>
</organism>
<dbReference type="EMBL" id="NMRN01000005">
    <property type="protein sequence ID" value="PAS94682.1"/>
    <property type="molecule type" value="Genomic_DNA"/>
</dbReference>
<dbReference type="GO" id="GO:0016616">
    <property type="term" value="F:oxidoreductase activity, acting on the CH-OH group of donors, NAD or NADP as acceptor"/>
    <property type="evidence" value="ECO:0007669"/>
    <property type="project" value="TreeGrafter"/>
</dbReference>
<dbReference type="OrthoDB" id="8653364at2"/>
<evidence type="ECO:0000256" key="1">
    <source>
        <dbReference type="ARBA" id="ARBA00006484"/>
    </source>
</evidence>
<reference evidence="4 5" key="2">
    <citation type="submission" date="2017-07" db="EMBL/GenBank/DDBJ databases">
        <title>Candidatus Dactylopiibacterium carminicum, a nitrogen-fixing symbiont of the cochineal insect Dactylopius coccus and Dactylopius opuntiae (Hemiptera: Coccoidea: Dactylopiidae).</title>
        <authorList>
            <person name="Vera A."/>
        </authorList>
    </citation>
    <scope>NUCLEOTIDE SEQUENCE [LARGE SCALE GENOMIC DNA]</scope>
    <source>
        <strain evidence="4 5">NFDCM</strain>
    </source>
</reference>
<comment type="caution">
    <text evidence="4">The sequence shown here is derived from an EMBL/GenBank/DDBJ whole genome shotgun (WGS) entry which is preliminary data.</text>
</comment>
<evidence type="ECO:0000313" key="3">
    <source>
        <dbReference type="EMBL" id="KAF7600265.1"/>
    </source>
</evidence>
<evidence type="ECO:0000313" key="5">
    <source>
        <dbReference type="Proteomes" id="UP000216107"/>
    </source>
</evidence>
<dbReference type="InterPro" id="IPR002347">
    <property type="entry name" value="SDR_fam"/>
</dbReference>
<dbReference type="PROSITE" id="PS00061">
    <property type="entry name" value="ADH_SHORT"/>
    <property type="match status" value="1"/>
</dbReference>
<dbReference type="Proteomes" id="UP000623509">
    <property type="component" value="Unassembled WGS sequence"/>
</dbReference>